<dbReference type="EMBL" id="LAZR01017251">
    <property type="protein sequence ID" value="KKM01203.1"/>
    <property type="molecule type" value="Genomic_DNA"/>
</dbReference>
<feature type="non-terminal residue" evidence="3">
    <location>
        <position position="114"/>
    </location>
</feature>
<dbReference type="SUPFAM" id="SSF54060">
    <property type="entry name" value="His-Me finger endonucleases"/>
    <property type="match status" value="1"/>
</dbReference>
<dbReference type="Pfam" id="PF13392">
    <property type="entry name" value="HNH_3"/>
    <property type="match status" value="1"/>
</dbReference>
<evidence type="ECO:0000313" key="3">
    <source>
        <dbReference type="EMBL" id="KKM01491.1"/>
    </source>
</evidence>
<organism evidence="3">
    <name type="scientific">marine sediment metagenome</name>
    <dbReference type="NCBI Taxonomy" id="412755"/>
    <lineage>
        <taxon>unclassified sequences</taxon>
        <taxon>metagenomes</taxon>
        <taxon>ecological metagenomes</taxon>
    </lineage>
</organism>
<dbReference type="EMBL" id="LAZR01017181">
    <property type="protein sequence ID" value="KKM01491.1"/>
    <property type="molecule type" value="Genomic_DNA"/>
</dbReference>
<dbReference type="InterPro" id="IPR044930">
    <property type="entry name" value="Homing_endonuclease_His-Me"/>
</dbReference>
<protein>
    <recommendedName>
        <fullName evidence="1">HNH nuclease domain-containing protein</fullName>
    </recommendedName>
</protein>
<dbReference type="InterPro" id="IPR003615">
    <property type="entry name" value="HNH_nuc"/>
</dbReference>
<feature type="domain" description="HNH nuclease" evidence="1">
    <location>
        <begin position="62"/>
        <end position="105"/>
    </location>
</feature>
<evidence type="ECO:0000259" key="1">
    <source>
        <dbReference type="Pfam" id="PF13392"/>
    </source>
</evidence>
<accession>A0A0F9J6H5</accession>
<gene>
    <name evidence="3" type="ORF">LCGC14_1793960</name>
    <name evidence="2" type="ORF">LCGC14_1796850</name>
</gene>
<dbReference type="AlphaFoldDB" id="A0A0F9J6H5"/>
<sequence length="114" mass="12187">MDSGEVAGLKGRSLASARRRLVLGLKIAPSGCWEWSGAKYPAGYGSIMVGSKFDQTRGPVPTHRLAYELEMGSIPDGLQIDHLCRNRACANVLHLEVVTPGENVRRGNGLAGVN</sequence>
<dbReference type="Gene3D" id="3.90.75.10">
    <property type="entry name" value="Homing Intron 3 (I-ppo) Encoded Endonuclease, Chain A"/>
    <property type="match status" value="1"/>
</dbReference>
<comment type="caution">
    <text evidence="3">The sequence shown here is derived from an EMBL/GenBank/DDBJ whole genome shotgun (WGS) entry which is preliminary data.</text>
</comment>
<evidence type="ECO:0000313" key="2">
    <source>
        <dbReference type="EMBL" id="KKM01203.1"/>
    </source>
</evidence>
<dbReference type="GO" id="GO:0004519">
    <property type="term" value="F:endonuclease activity"/>
    <property type="evidence" value="ECO:0007669"/>
    <property type="project" value="InterPro"/>
</dbReference>
<dbReference type="InterPro" id="IPR044925">
    <property type="entry name" value="His-Me_finger_sf"/>
</dbReference>
<reference evidence="3" key="1">
    <citation type="journal article" date="2015" name="Nature">
        <title>Complex archaea that bridge the gap between prokaryotes and eukaryotes.</title>
        <authorList>
            <person name="Spang A."/>
            <person name="Saw J.H."/>
            <person name="Jorgensen S.L."/>
            <person name="Zaremba-Niedzwiedzka K."/>
            <person name="Martijn J."/>
            <person name="Lind A.E."/>
            <person name="van Eijk R."/>
            <person name="Schleper C."/>
            <person name="Guy L."/>
            <person name="Ettema T.J."/>
        </authorList>
    </citation>
    <scope>NUCLEOTIDE SEQUENCE</scope>
</reference>
<name>A0A0F9J6H5_9ZZZZ</name>
<proteinExistence type="predicted"/>